<evidence type="ECO:0008006" key="8">
    <source>
        <dbReference type="Google" id="ProtNLM"/>
    </source>
</evidence>
<dbReference type="GO" id="GO:0016712">
    <property type="term" value="F:oxidoreductase activity, acting on paired donors, with incorporation or reduction of molecular oxygen, reduced flavin or flavoprotein as one donor, and incorporation of one atom of oxygen"/>
    <property type="evidence" value="ECO:0007669"/>
    <property type="project" value="TreeGrafter"/>
</dbReference>
<organism evidence="6 7">
    <name type="scientific">Elysia crispata</name>
    <name type="common">lettuce slug</name>
    <dbReference type="NCBI Taxonomy" id="231223"/>
    <lineage>
        <taxon>Eukaryota</taxon>
        <taxon>Metazoa</taxon>
        <taxon>Spiralia</taxon>
        <taxon>Lophotrochozoa</taxon>
        <taxon>Mollusca</taxon>
        <taxon>Gastropoda</taxon>
        <taxon>Heterobranchia</taxon>
        <taxon>Euthyneura</taxon>
        <taxon>Panpulmonata</taxon>
        <taxon>Sacoglossa</taxon>
        <taxon>Placobranchoidea</taxon>
        <taxon>Plakobranchidae</taxon>
        <taxon>Elysia</taxon>
    </lineage>
</organism>
<gene>
    <name evidence="6" type="ORF">RRG08_020170</name>
</gene>
<dbReference type="GO" id="GO:0005506">
    <property type="term" value="F:iron ion binding"/>
    <property type="evidence" value="ECO:0007669"/>
    <property type="project" value="InterPro"/>
</dbReference>
<evidence type="ECO:0000256" key="4">
    <source>
        <dbReference type="PIRSR" id="PIRSR602401-1"/>
    </source>
</evidence>
<evidence type="ECO:0000256" key="3">
    <source>
        <dbReference type="ARBA" id="ARBA00023004"/>
    </source>
</evidence>
<dbReference type="GO" id="GO:0005737">
    <property type="term" value="C:cytoplasm"/>
    <property type="evidence" value="ECO:0007669"/>
    <property type="project" value="TreeGrafter"/>
</dbReference>
<dbReference type="PANTHER" id="PTHR24300">
    <property type="entry name" value="CYTOCHROME P450 508A4-RELATED"/>
    <property type="match status" value="1"/>
</dbReference>
<feature type="binding site" description="axial binding residue" evidence="4">
    <location>
        <position position="128"/>
    </location>
    <ligand>
        <name>heme</name>
        <dbReference type="ChEBI" id="CHEBI:30413"/>
    </ligand>
    <ligandPart>
        <name>Fe</name>
        <dbReference type="ChEBI" id="CHEBI:18248"/>
    </ligandPart>
</feature>
<dbReference type="GO" id="GO:0020037">
    <property type="term" value="F:heme binding"/>
    <property type="evidence" value="ECO:0007669"/>
    <property type="project" value="InterPro"/>
</dbReference>
<dbReference type="Proteomes" id="UP001283361">
    <property type="component" value="Unassembled WGS sequence"/>
</dbReference>
<dbReference type="PROSITE" id="PS00086">
    <property type="entry name" value="CYTOCHROME_P450"/>
    <property type="match status" value="1"/>
</dbReference>
<dbReference type="PRINTS" id="PR00463">
    <property type="entry name" value="EP450I"/>
</dbReference>
<keyword evidence="5" id="KW-0503">Monooxygenase</keyword>
<dbReference type="SUPFAM" id="SSF48264">
    <property type="entry name" value="Cytochrome P450"/>
    <property type="match status" value="1"/>
</dbReference>
<keyword evidence="4 5" id="KW-0349">Heme</keyword>
<comment type="cofactor">
    <cofactor evidence="4">
        <name>heme</name>
        <dbReference type="ChEBI" id="CHEBI:30413"/>
    </cofactor>
</comment>
<keyword evidence="2 4" id="KW-0479">Metal-binding</keyword>
<dbReference type="InterPro" id="IPR001128">
    <property type="entry name" value="Cyt_P450"/>
</dbReference>
<dbReference type="GO" id="GO:0008395">
    <property type="term" value="F:steroid hydroxylase activity"/>
    <property type="evidence" value="ECO:0007669"/>
    <property type="project" value="TreeGrafter"/>
</dbReference>
<sequence length="193" mass="21786">MWFMLYMLHYPEVQAKIFGEITDVVGLERPPDMYDRSKLNFTVATIMEIQRISSAPFNLPHQCSTDTVINGYTIPAGTSVISNINSILTTTDTWKDPEKFSPERFLDAQGILKQPEQFIPFGIGRRACPGESLAKMELFLFLSSLVQRLDLWTGDMFESMVWLYIPDGSFIGAGLLNGRLILSKRAMAPLKTP</sequence>
<dbReference type="AlphaFoldDB" id="A0AAE0YBV4"/>
<accession>A0AAE0YBV4</accession>
<dbReference type="EMBL" id="JAWDGP010006504">
    <property type="protein sequence ID" value="KAK3739740.1"/>
    <property type="molecule type" value="Genomic_DNA"/>
</dbReference>
<keyword evidence="7" id="KW-1185">Reference proteome</keyword>
<reference evidence="6" key="1">
    <citation type="journal article" date="2023" name="G3 (Bethesda)">
        <title>A reference genome for the long-term kleptoplast-retaining sea slug Elysia crispata morphotype clarki.</title>
        <authorList>
            <person name="Eastman K.E."/>
            <person name="Pendleton A.L."/>
            <person name="Shaikh M.A."/>
            <person name="Suttiyut T."/>
            <person name="Ogas R."/>
            <person name="Tomko P."/>
            <person name="Gavelis G."/>
            <person name="Widhalm J.R."/>
            <person name="Wisecaver J.H."/>
        </authorList>
    </citation>
    <scope>NUCLEOTIDE SEQUENCE</scope>
    <source>
        <strain evidence="6">ECLA1</strain>
    </source>
</reference>
<evidence type="ECO:0000313" key="7">
    <source>
        <dbReference type="Proteomes" id="UP001283361"/>
    </source>
</evidence>
<proteinExistence type="inferred from homology"/>
<protein>
    <recommendedName>
        <fullName evidence="8">Cytochrome P450</fullName>
    </recommendedName>
</protein>
<comment type="caution">
    <text evidence="6">The sequence shown here is derived from an EMBL/GenBank/DDBJ whole genome shotgun (WGS) entry which is preliminary data.</text>
</comment>
<comment type="similarity">
    <text evidence="1 5">Belongs to the cytochrome P450 family.</text>
</comment>
<evidence type="ECO:0000256" key="5">
    <source>
        <dbReference type="RuleBase" id="RU000461"/>
    </source>
</evidence>
<dbReference type="Gene3D" id="1.10.630.10">
    <property type="entry name" value="Cytochrome P450"/>
    <property type="match status" value="1"/>
</dbReference>
<dbReference type="InterPro" id="IPR050182">
    <property type="entry name" value="Cytochrome_P450_fam2"/>
</dbReference>
<dbReference type="GO" id="GO:0006805">
    <property type="term" value="P:xenobiotic metabolic process"/>
    <property type="evidence" value="ECO:0007669"/>
    <property type="project" value="TreeGrafter"/>
</dbReference>
<keyword evidence="3 4" id="KW-0408">Iron</keyword>
<dbReference type="InterPro" id="IPR017972">
    <property type="entry name" value="Cyt_P450_CS"/>
</dbReference>
<dbReference type="InterPro" id="IPR036396">
    <property type="entry name" value="Cyt_P450_sf"/>
</dbReference>
<keyword evidence="5" id="KW-0560">Oxidoreductase</keyword>
<evidence type="ECO:0000313" key="6">
    <source>
        <dbReference type="EMBL" id="KAK3739740.1"/>
    </source>
</evidence>
<name>A0AAE0YBV4_9GAST</name>
<dbReference type="Pfam" id="PF00067">
    <property type="entry name" value="p450"/>
    <property type="match status" value="1"/>
</dbReference>
<evidence type="ECO:0000256" key="1">
    <source>
        <dbReference type="ARBA" id="ARBA00010617"/>
    </source>
</evidence>
<dbReference type="InterPro" id="IPR002401">
    <property type="entry name" value="Cyt_P450_E_grp-I"/>
</dbReference>
<dbReference type="PANTHER" id="PTHR24300:SF403">
    <property type="entry name" value="CYTOCHROME P450 306A1"/>
    <property type="match status" value="1"/>
</dbReference>
<dbReference type="GO" id="GO:0006082">
    <property type="term" value="P:organic acid metabolic process"/>
    <property type="evidence" value="ECO:0007669"/>
    <property type="project" value="TreeGrafter"/>
</dbReference>
<evidence type="ECO:0000256" key="2">
    <source>
        <dbReference type="ARBA" id="ARBA00022723"/>
    </source>
</evidence>
<dbReference type="PRINTS" id="PR00385">
    <property type="entry name" value="P450"/>
</dbReference>